<dbReference type="GO" id="GO:0005739">
    <property type="term" value="C:mitochondrion"/>
    <property type="evidence" value="ECO:0007669"/>
    <property type="project" value="TreeGrafter"/>
</dbReference>
<dbReference type="Pfam" id="PF16187">
    <property type="entry name" value="Peptidase_M16_M"/>
    <property type="match status" value="1"/>
</dbReference>
<keyword evidence="5" id="KW-0862">Zinc</keyword>
<feature type="domain" description="Peptidase M16 middle/third" evidence="11">
    <location>
        <begin position="421"/>
        <end position="702"/>
    </location>
</feature>
<dbReference type="EMBL" id="KZ858960">
    <property type="protein sequence ID" value="RDW27707.1"/>
    <property type="molecule type" value="Genomic_DNA"/>
</dbReference>
<dbReference type="SUPFAM" id="SSF63411">
    <property type="entry name" value="LuxS/MPP-like metallohydrolase"/>
    <property type="match status" value="4"/>
</dbReference>
<dbReference type="AlphaFoldDB" id="A0A1H6PNE7"/>
<evidence type="ECO:0000256" key="1">
    <source>
        <dbReference type="ARBA" id="ARBA00007261"/>
    </source>
</evidence>
<evidence type="ECO:0000256" key="5">
    <source>
        <dbReference type="ARBA" id="ARBA00022833"/>
    </source>
</evidence>
<accession>A0A1H6PNE7</accession>
<dbReference type="Proteomes" id="UP000182444">
    <property type="component" value="Chromosome 1F"/>
</dbReference>
<evidence type="ECO:0000256" key="2">
    <source>
        <dbReference type="ARBA" id="ARBA00022670"/>
    </source>
</evidence>
<dbReference type="InterPro" id="IPR001431">
    <property type="entry name" value="Pept_M16_Zn_BS"/>
</dbReference>
<dbReference type="KEGG" id="yli:2908439"/>
<evidence type="ECO:0000259" key="12">
    <source>
        <dbReference type="Pfam" id="PF22456"/>
    </source>
</evidence>
<keyword evidence="4" id="KW-0378">Hydrolase</keyword>
<dbReference type="PANTHER" id="PTHR43690">
    <property type="entry name" value="NARDILYSIN"/>
    <property type="match status" value="1"/>
</dbReference>
<keyword evidence="6" id="KW-0482">Metalloprotease</keyword>
<dbReference type="Pfam" id="PF22456">
    <property type="entry name" value="PqqF-like_C_4"/>
    <property type="match status" value="1"/>
</dbReference>
<dbReference type="InterPro" id="IPR032632">
    <property type="entry name" value="Peptidase_M16_M"/>
</dbReference>
<evidence type="ECO:0000313" key="13">
    <source>
        <dbReference type="EMBL" id="AOW07673.1"/>
    </source>
</evidence>
<dbReference type="OMA" id="WIFDEMK"/>
<dbReference type="InterPro" id="IPR050626">
    <property type="entry name" value="Peptidase_M16"/>
</dbReference>
<proteinExistence type="inferred from homology"/>
<feature type="domain" description="Peptidase M16 C-terminal" evidence="10">
    <location>
        <begin position="237"/>
        <end position="414"/>
    </location>
</feature>
<name>A0A1H6PNE7_YARLL</name>
<evidence type="ECO:0000259" key="11">
    <source>
        <dbReference type="Pfam" id="PF16187"/>
    </source>
</evidence>
<comment type="similarity">
    <text evidence="1 7">Belongs to the peptidase M16 family.</text>
</comment>
<feature type="chain" id="PRO_5036020517" evidence="8">
    <location>
        <begin position="22"/>
        <end position="1007"/>
    </location>
</feature>
<dbReference type="GO" id="GO:0043171">
    <property type="term" value="P:peptide catabolic process"/>
    <property type="evidence" value="ECO:0007669"/>
    <property type="project" value="TreeGrafter"/>
</dbReference>
<dbReference type="GO" id="GO:0005829">
    <property type="term" value="C:cytosol"/>
    <property type="evidence" value="ECO:0007669"/>
    <property type="project" value="TreeGrafter"/>
</dbReference>
<dbReference type="InterPro" id="IPR011765">
    <property type="entry name" value="Pept_M16_N"/>
</dbReference>
<dbReference type="FunFam" id="3.30.830.10:FF:000004">
    <property type="entry name" value="Putative insulin-degrading enzyme"/>
    <property type="match status" value="1"/>
</dbReference>
<gene>
    <name evidence="14" type="ORF">B0I71DRAFT_128798</name>
    <name evidence="13" type="ORF">YALI1_F32399g</name>
</gene>
<protein>
    <submittedName>
        <fullName evidence="14">Metalloenzyme, LuxS/M16 peptidase-like protein</fullName>
    </submittedName>
</protein>
<dbReference type="GO" id="GO:0004222">
    <property type="term" value="F:metalloendopeptidase activity"/>
    <property type="evidence" value="ECO:0007669"/>
    <property type="project" value="InterPro"/>
</dbReference>
<evidence type="ECO:0000256" key="4">
    <source>
        <dbReference type="ARBA" id="ARBA00022801"/>
    </source>
</evidence>
<feature type="signal peptide" evidence="8">
    <location>
        <begin position="1"/>
        <end position="21"/>
    </location>
</feature>
<evidence type="ECO:0000313" key="14">
    <source>
        <dbReference type="EMBL" id="RDW27707.1"/>
    </source>
</evidence>
<dbReference type="Pfam" id="PF05193">
    <property type="entry name" value="Peptidase_M16_C"/>
    <property type="match status" value="1"/>
</dbReference>
<evidence type="ECO:0000313" key="16">
    <source>
        <dbReference type="Proteomes" id="UP000256601"/>
    </source>
</evidence>
<dbReference type="VEuPathDB" id="FungiDB:YALI1_F32399g"/>
<dbReference type="VEuPathDB" id="FungiDB:YALI0_F25091g"/>
<keyword evidence="2" id="KW-0645">Protease</keyword>
<feature type="domain" description="Peptidase M16 N-terminal" evidence="9">
    <location>
        <begin position="75"/>
        <end position="211"/>
    </location>
</feature>
<evidence type="ECO:0000256" key="3">
    <source>
        <dbReference type="ARBA" id="ARBA00022723"/>
    </source>
</evidence>
<dbReference type="GO" id="GO:0051603">
    <property type="term" value="P:proteolysis involved in protein catabolic process"/>
    <property type="evidence" value="ECO:0007669"/>
    <property type="project" value="TreeGrafter"/>
</dbReference>
<dbReference type="Proteomes" id="UP000256601">
    <property type="component" value="Unassembled WGS sequence"/>
</dbReference>
<dbReference type="InterPro" id="IPR007863">
    <property type="entry name" value="Peptidase_M16_C"/>
</dbReference>
<dbReference type="GO" id="GO:0046872">
    <property type="term" value="F:metal ion binding"/>
    <property type="evidence" value="ECO:0007669"/>
    <property type="project" value="UniProtKB-KW"/>
</dbReference>
<feature type="domain" description="Coenzyme PQQ synthesis protein F-like C-terminal lobe" evidence="12">
    <location>
        <begin position="809"/>
        <end position="908"/>
    </location>
</feature>
<dbReference type="EMBL" id="CP017558">
    <property type="protein sequence ID" value="AOW07673.1"/>
    <property type="molecule type" value="Genomic_DNA"/>
</dbReference>
<organism evidence="13 15">
    <name type="scientific">Yarrowia lipolytica</name>
    <name type="common">Candida lipolytica</name>
    <dbReference type="NCBI Taxonomy" id="4952"/>
    <lineage>
        <taxon>Eukaryota</taxon>
        <taxon>Fungi</taxon>
        <taxon>Dikarya</taxon>
        <taxon>Ascomycota</taxon>
        <taxon>Saccharomycotina</taxon>
        <taxon>Dipodascomycetes</taxon>
        <taxon>Dipodascales</taxon>
        <taxon>Dipodascales incertae sedis</taxon>
        <taxon>Yarrowia</taxon>
    </lineage>
</organism>
<dbReference type="InterPro" id="IPR054734">
    <property type="entry name" value="PqqF-like_C_4"/>
</dbReference>
<dbReference type="eggNOG" id="KOG0959">
    <property type="taxonomic scope" value="Eukaryota"/>
</dbReference>
<evidence type="ECO:0000259" key="10">
    <source>
        <dbReference type="Pfam" id="PF05193"/>
    </source>
</evidence>
<sequence>MLTWLQWILAFSFALLTPTYITQTPDNATTPSLSPSYPPCNMTVPFQVIESSVDKPVTDDRQYRVITLANGLEALLIHDPDADRASAAMDVNVGSFSDPVGLPGLAHFCEHLLFMGTEKYPEENDYSTYLSEHSGSSNAYTASEETNYFFDVGHEYLEGAFDRFAQFFVAPLFAASAKDREIQAVDSENKKNLQNDMWRLFQLERSLSNPDHPYNRFSTGNYETLHTEPLEKGMDVREELLKFYKASYSSNIMKLVILGRESLDTLQSWVVEKLSSVVNTNATLPDYGVPLLTEGELGTLVKAKPIMDTKSIEVTFPVPDTREHWESHPGHYYSHLVGHEGPGSILFFLKNKGWVSSCSSGAVQVCRGAGVFTISCELTDAGMNHYKDVVVHIFEYLRMLRDEPVQEWIYDEMRDVALANFRFRQKENPSSTTSRLATVLQKNHLPRQYLLSSSLFRKYSPEVIQAFGRHFTTDNFKIFLVGQELEGLNQTEKWYGTQYSNDKIDADWMRRVKSAGRNPDLHLPAPNEFIPTDFSVPDKRAKEPQTHPTLLRNTDYVRLWHKRDDTFLVPKATVRIRLKNPIGHADPFNSVKTTLLIEVVTDLLLEFAYAAEIAGLKYGVLASRDGVEIDLNGYNHKLETLLERILLKIKNFDVDQSRFNIVKETVSKTYKNFGYNVPYAQVAHHSQYLLNDHTWTVQEKREKIEQLTREDIISFVPEFLRHLQVETLVVGNLAKEDAVSISQTISNVLKPAPLSPSQLVNPRSFLLPDSSAFHYDVDLEDKANVNSVIDYMVQVGKFSNIRTRALLEVLAQIGQEPSFNQLRTKEQLGYVVFSGIKSTRTTLLYRVLIQSEKTCSYLESRIENYLIEILGPMIRNMSEAEFDKHVAAVVAKKLEKRKNISEEASRYWSQIISGYYDFKQNFKDAEEIKTLKKADLVEFYDRYVDPASKLRSKLVINLKSQVTKDEGQIPNSVPIIDHAAFKNSLSMTEAPVPVEDLKNYMDPKEKL</sequence>
<dbReference type="PANTHER" id="PTHR43690:SF18">
    <property type="entry name" value="INSULIN-DEGRADING ENZYME-RELATED"/>
    <property type="match status" value="1"/>
</dbReference>
<dbReference type="PROSITE" id="PS00143">
    <property type="entry name" value="INSULINASE"/>
    <property type="match status" value="1"/>
</dbReference>
<evidence type="ECO:0000256" key="8">
    <source>
        <dbReference type="SAM" id="SignalP"/>
    </source>
</evidence>
<dbReference type="Gene3D" id="3.30.830.10">
    <property type="entry name" value="Metalloenzyme, LuxS/M16 peptidase-like"/>
    <property type="match status" value="4"/>
</dbReference>
<dbReference type="FunFam" id="3.30.830.10:FF:000133">
    <property type="entry name" value="Metalloenzyme, LuxS/M16 peptidase-like protein"/>
    <property type="match status" value="1"/>
</dbReference>
<keyword evidence="3" id="KW-0479">Metal-binding</keyword>
<evidence type="ECO:0000259" key="9">
    <source>
        <dbReference type="Pfam" id="PF00675"/>
    </source>
</evidence>
<evidence type="ECO:0000313" key="15">
    <source>
        <dbReference type="Proteomes" id="UP000182444"/>
    </source>
</evidence>
<dbReference type="InterPro" id="IPR011249">
    <property type="entry name" value="Metalloenz_LuxS/M16"/>
</dbReference>
<dbReference type="Pfam" id="PF00675">
    <property type="entry name" value="Peptidase_M16"/>
    <property type="match status" value="1"/>
</dbReference>
<evidence type="ECO:0000256" key="6">
    <source>
        <dbReference type="ARBA" id="ARBA00023049"/>
    </source>
</evidence>
<evidence type="ECO:0000256" key="7">
    <source>
        <dbReference type="RuleBase" id="RU004447"/>
    </source>
</evidence>
<dbReference type="FunFam" id="3.30.830.10:FF:000003">
    <property type="entry name" value="Insulin-degrading enzyme"/>
    <property type="match status" value="1"/>
</dbReference>
<keyword evidence="8" id="KW-0732">Signal</keyword>
<reference evidence="14 16" key="2">
    <citation type="submission" date="2018-07" db="EMBL/GenBank/DDBJ databases">
        <title>Draft Genome Assemblies for Five Robust Yarrowia lipolytica Strains Exhibiting High Lipid Production and Pentose Sugar Utilization and Sugar Alcohol Secretion from Undetoxified Lignocellulosic Biomass Hydrolysates.</title>
        <authorList>
            <consortium name="DOE Joint Genome Institute"/>
            <person name="Walker C."/>
            <person name="Ryu S."/>
            <person name="Na H."/>
            <person name="Zane M."/>
            <person name="LaButti K."/>
            <person name="Lipzen A."/>
            <person name="Haridas S."/>
            <person name="Barry K."/>
            <person name="Grigoriev I.V."/>
            <person name="Quarterman J."/>
            <person name="Slininger P."/>
            <person name="Dien B."/>
            <person name="Trinh C.T."/>
        </authorList>
    </citation>
    <scope>NUCLEOTIDE SEQUENCE [LARGE SCALE GENOMIC DNA]</scope>
    <source>
        <strain evidence="14 16">YB392</strain>
    </source>
</reference>
<reference evidence="13 15" key="1">
    <citation type="journal article" date="2016" name="PLoS ONE">
        <title>Sequence Assembly of Yarrowia lipolytica Strain W29/CLIB89 Shows Transposable Element Diversity.</title>
        <authorList>
            <person name="Magnan C."/>
            <person name="Yu J."/>
            <person name="Chang I."/>
            <person name="Jahn E."/>
            <person name="Kanomata Y."/>
            <person name="Wu J."/>
            <person name="Zeller M."/>
            <person name="Oakes M."/>
            <person name="Baldi P."/>
            <person name="Sandmeyer S."/>
        </authorList>
    </citation>
    <scope>NUCLEOTIDE SEQUENCE [LARGE SCALE GENOMIC DNA]</scope>
    <source>
        <strain evidence="13">CLIB89</strain>
        <strain evidence="15">CLIB89(W29)</strain>
    </source>
</reference>
<dbReference type="GeneID" id="2908439"/>